<dbReference type="Proteomes" id="UP000221394">
    <property type="component" value="Unassembled WGS sequence"/>
</dbReference>
<dbReference type="EMBL" id="PDJH01000001">
    <property type="protein sequence ID" value="PFG35939.1"/>
    <property type="molecule type" value="Genomic_DNA"/>
</dbReference>
<dbReference type="CDD" id="cd06583">
    <property type="entry name" value="PGRP"/>
    <property type="match status" value="1"/>
</dbReference>
<protein>
    <submittedName>
        <fullName evidence="3">N-acetylmuramoyl-L-alanine amidase</fullName>
    </submittedName>
</protein>
<dbReference type="GO" id="GO:0008745">
    <property type="term" value="F:N-acetylmuramoyl-L-alanine amidase activity"/>
    <property type="evidence" value="ECO:0007669"/>
    <property type="project" value="InterPro"/>
</dbReference>
<dbReference type="Gene3D" id="2.60.40.10">
    <property type="entry name" value="Immunoglobulins"/>
    <property type="match status" value="1"/>
</dbReference>
<dbReference type="InterPro" id="IPR036505">
    <property type="entry name" value="Amidase/PGRP_sf"/>
</dbReference>
<evidence type="ECO:0000256" key="1">
    <source>
        <dbReference type="ARBA" id="ARBA00007553"/>
    </source>
</evidence>
<dbReference type="InterPro" id="IPR002502">
    <property type="entry name" value="Amidase_domain"/>
</dbReference>
<dbReference type="GO" id="GO:0008270">
    <property type="term" value="F:zinc ion binding"/>
    <property type="evidence" value="ECO:0007669"/>
    <property type="project" value="InterPro"/>
</dbReference>
<dbReference type="GO" id="GO:0005975">
    <property type="term" value="P:carbohydrate metabolic process"/>
    <property type="evidence" value="ECO:0007669"/>
    <property type="project" value="UniProtKB-ARBA"/>
</dbReference>
<dbReference type="AlphaFoldDB" id="A0A2A9ECJ2"/>
<dbReference type="Pfam" id="PF01510">
    <property type="entry name" value="Amidase_2"/>
    <property type="match status" value="1"/>
</dbReference>
<name>A0A2A9ECJ2_9MICO</name>
<reference evidence="3 4" key="1">
    <citation type="submission" date="2017-10" db="EMBL/GenBank/DDBJ databases">
        <title>Sequencing the genomes of 1000 actinobacteria strains.</title>
        <authorList>
            <person name="Klenk H.-P."/>
        </authorList>
    </citation>
    <scope>NUCLEOTIDE SEQUENCE [LARGE SCALE GENOMIC DNA]</scope>
    <source>
        <strain evidence="3 4">DSM 21574</strain>
    </source>
</reference>
<comment type="caution">
    <text evidence="3">The sequence shown here is derived from an EMBL/GenBank/DDBJ whole genome shotgun (WGS) entry which is preliminary data.</text>
</comment>
<keyword evidence="4" id="KW-1185">Reference proteome</keyword>
<comment type="similarity">
    <text evidence="1">Belongs to the N-acetylmuramoyl-L-alanine amidase 2 family.</text>
</comment>
<feature type="domain" description="Peptidoglycan recognition protein family" evidence="2">
    <location>
        <begin position="225"/>
        <end position="375"/>
    </location>
</feature>
<dbReference type="OrthoDB" id="514320at2"/>
<evidence type="ECO:0000313" key="3">
    <source>
        <dbReference type="EMBL" id="PFG35939.1"/>
    </source>
</evidence>
<dbReference type="SMART" id="SM00701">
    <property type="entry name" value="PGRP"/>
    <property type="match status" value="1"/>
</dbReference>
<dbReference type="InterPro" id="IPR006619">
    <property type="entry name" value="PGRP_domain_met/bac"/>
</dbReference>
<gene>
    <name evidence="3" type="ORF">ATL41_0640</name>
</gene>
<evidence type="ECO:0000313" key="4">
    <source>
        <dbReference type="Proteomes" id="UP000221394"/>
    </source>
</evidence>
<dbReference type="PANTHER" id="PTHR11022:SF41">
    <property type="entry name" value="PEPTIDOGLYCAN-RECOGNITION PROTEIN LC-RELATED"/>
    <property type="match status" value="1"/>
</dbReference>
<dbReference type="GO" id="GO:0009253">
    <property type="term" value="P:peptidoglycan catabolic process"/>
    <property type="evidence" value="ECO:0007669"/>
    <property type="project" value="InterPro"/>
</dbReference>
<accession>A0A2A9ECJ2</accession>
<dbReference type="InterPro" id="IPR015510">
    <property type="entry name" value="PGRP"/>
</dbReference>
<sequence>MRRIVPVVLTAALTITGVALPVVTLPVAAASPVSPELTTLPLDGIDPEAAADPTAIEAPVDPETTDPQLVRDLAVAEAQEPEGVHDDHAEEVEPLASVQDEDLAALSALERTDPFTVAGVTWDAASTEEVTEVVVRIREHGAWGEWTTLPASEGLADSDRTGTEPIASAGADGIQVRVRTVSGDAPSGLRIELVDAGDSAADAVATSSSGPAATAAAANGYEIEPTIVTRKKWGADESLRRGWGTPDQSAVLNAMYVHHTVNSNSYSKGDGPKLVRGIYAYHTQSMKWPDIGYQFLVDKYGNLYEGRYGAIDTLPIGAQAGGYNTTTIGISAIGNFETGKPTAKMVTAISKLLAWKAYQHGLDPKGKTQLVTGTSTKSGVHAKPGQVVTVNVIQGHRDTNITACPGKYLYAELPAIRTEVKKLVDKAVATHGKAGTALAAPAVTTHSARQNPAHLDASSTYSWQAVPGAVRYELITRVGSHGNAMTDSRGWGTYASVTGTSATVSLDAGANRIVAVRGVDSAGRRGALSVLTQTARPVATSAITWSSKIGWTKESGNNAVNGNLRSTNVAGASLAVANVRDARRVVVHGEAGPGYGRTQVLLGDTPLGTLSWSASKVDRAAARVLDLPAATSGRIRLVTLDDARVAVSSLAFPRFTATTTAPPAQASTTLAKPALTKPGATVAPVRLSPSATLRWAAVPGAKSYQVQVRTAAHGKAYGAWKTVATTTSRKHVITLEDGVTAQVGVRAVAPGKKTSARAVFPTMTRPVATSKLVRSTGAKKWSKVKHGSFFRDLAFSTNKKGATLKVKKAKDVRTIQVTAAKGKGYGRIAVYAGKTKVKTFSLASSKTKRLSRLTVKLPRAFSGTISVKSLDAKTVRVSAVTTAR</sequence>
<evidence type="ECO:0000259" key="2">
    <source>
        <dbReference type="SMART" id="SM00701"/>
    </source>
</evidence>
<dbReference type="PANTHER" id="PTHR11022">
    <property type="entry name" value="PEPTIDOGLYCAN RECOGNITION PROTEIN"/>
    <property type="match status" value="1"/>
</dbReference>
<dbReference type="RefSeq" id="WP_098457172.1">
    <property type="nucleotide sequence ID" value="NZ_PDJH01000001.1"/>
</dbReference>
<organism evidence="3 4">
    <name type="scientific">Flavimobilis soli</name>
    <dbReference type="NCBI Taxonomy" id="442709"/>
    <lineage>
        <taxon>Bacteria</taxon>
        <taxon>Bacillati</taxon>
        <taxon>Actinomycetota</taxon>
        <taxon>Actinomycetes</taxon>
        <taxon>Micrococcales</taxon>
        <taxon>Jonesiaceae</taxon>
        <taxon>Flavimobilis</taxon>
    </lineage>
</organism>
<dbReference type="Gene3D" id="3.40.80.10">
    <property type="entry name" value="Peptidoglycan recognition protein-like"/>
    <property type="match status" value="1"/>
</dbReference>
<dbReference type="InterPro" id="IPR013783">
    <property type="entry name" value="Ig-like_fold"/>
</dbReference>
<proteinExistence type="inferred from homology"/>
<dbReference type="SUPFAM" id="SSF55846">
    <property type="entry name" value="N-acetylmuramoyl-L-alanine amidase-like"/>
    <property type="match status" value="1"/>
</dbReference>